<dbReference type="InterPro" id="IPR009057">
    <property type="entry name" value="Homeodomain-like_sf"/>
</dbReference>
<dbReference type="Proteomes" id="UP001165289">
    <property type="component" value="Unassembled WGS sequence"/>
</dbReference>
<feature type="domain" description="Transposase Tc1-like" evidence="1">
    <location>
        <begin position="67"/>
        <end position="131"/>
    </location>
</feature>
<dbReference type="SUPFAM" id="SSF46689">
    <property type="entry name" value="Homeodomain-like"/>
    <property type="match status" value="1"/>
</dbReference>
<gene>
    <name evidence="3" type="ORF">LOD99_12430</name>
</gene>
<dbReference type="GO" id="GO:0006313">
    <property type="term" value="P:DNA transposition"/>
    <property type="evidence" value="ECO:0007669"/>
    <property type="project" value="InterPro"/>
</dbReference>
<dbReference type="EMBL" id="JAKMXF010000343">
    <property type="protein sequence ID" value="KAI6647434.1"/>
    <property type="molecule type" value="Genomic_DNA"/>
</dbReference>
<dbReference type="Pfam" id="PF13358">
    <property type="entry name" value="DDE_3"/>
    <property type="match status" value="1"/>
</dbReference>
<dbReference type="AlphaFoldDB" id="A0AAV7JG64"/>
<dbReference type="GO" id="GO:0003677">
    <property type="term" value="F:DNA binding"/>
    <property type="evidence" value="ECO:0007669"/>
    <property type="project" value="InterPro"/>
</dbReference>
<dbReference type="Gene3D" id="3.30.420.10">
    <property type="entry name" value="Ribonuclease H-like superfamily/Ribonuclease H"/>
    <property type="match status" value="1"/>
</dbReference>
<keyword evidence="4" id="KW-1185">Reference proteome</keyword>
<name>A0AAV7JG64_9METZ</name>
<comment type="caution">
    <text evidence="3">The sequence shown here is derived from an EMBL/GenBank/DDBJ whole genome shotgun (WGS) entry which is preliminary data.</text>
</comment>
<dbReference type="NCBIfam" id="NF033545">
    <property type="entry name" value="transpos_IS630"/>
    <property type="match status" value="1"/>
</dbReference>
<dbReference type="PANTHER" id="PTHR46564:SF1">
    <property type="entry name" value="TRANSPOSASE"/>
    <property type="match status" value="1"/>
</dbReference>
<dbReference type="PANTHER" id="PTHR46564">
    <property type="entry name" value="TRANSPOSASE"/>
    <property type="match status" value="1"/>
</dbReference>
<organism evidence="3 4">
    <name type="scientific">Oopsacas minuta</name>
    <dbReference type="NCBI Taxonomy" id="111878"/>
    <lineage>
        <taxon>Eukaryota</taxon>
        <taxon>Metazoa</taxon>
        <taxon>Porifera</taxon>
        <taxon>Hexactinellida</taxon>
        <taxon>Hexasterophora</taxon>
        <taxon>Lyssacinosida</taxon>
        <taxon>Leucopsacidae</taxon>
        <taxon>Oopsacas</taxon>
    </lineage>
</organism>
<dbReference type="InterPro" id="IPR038717">
    <property type="entry name" value="Tc1-like_DDE_dom"/>
</dbReference>
<proteinExistence type="predicted"/>
<sequence>MKAQEKNRIRIKELFDAGITKATEISRRLAIPERTVYRVLKSISDKKSLTHKKGAGRPQILHKSDRNRIMALVQHNPRITLNECRAKLSTPVAKSTLSEEMKRRGLQYRQAVRIPALSQLHITKRMEWCKRMRGQNWSKVFFTDECSIWMNSGKIHVWTKKGQPINLPTFKHPSKLHIWGGISVMGKTNLKVFTENFNQERYKTVLNECLIQEANALYGNKWVLQEDNSPIHTGNAAKAWKQEFVPHQIDWPSNSPDLNPIENLWAVLKKRLLKKRFTSSNELKEAILEIWNTFDPEFLKPFCLSMDKRIRLCIKGGGKKINY</sequence>
<evidence type="ECO:0000259" key="1">
    <source>
        <dbReference type="Pfam" id="PF01498"/>
    </source>
</evidence>
<dbReference type="GO" id="GO:0015074">
    <property type="term" value="P:DNA integration"/>
    <property type="evidence" value="ECO:0007669"/>
    <property type="project" value="InterPro"/>
</dbReference>
<evidence type="ECO:0000259" key="2">
    <source>
        <dbReference type="Pfam" id="PF13358"/>
    </source>
</evidence>
<dbReference type="InterPro" id="IPR047655">
    <property type="entry name" value="Transpos_IS630-like"/>
</dbReference>
<accession>A0AAV7JG64</accession>
<dbReference type="Pfam" id="PF01498">
    <property type="entry name" value="HTH_Tnp_Tc3_2"/>
    <property type="match status" value="1"/>
</dbReference>
<evidence type="ECO:0008006" key="5">
    <source>
        <dbReference type="Google" id="ProtNLM"/>
    </source>
</evidence>
<dbReference type="InterPro" id="IPR002492">
    <property type="entry name" value="Transposase_Tc1-like"/>
</dbReference>
<evidence type="ECO:0000313" key="4">
    <source>
        <dbReference type="Proteomes" id="UP001165289"/>
    </source>
</evidence>
<feature type="domain" description="Tc1-like transposase DDE" evidence="2">
    <location>
        <begin position="140"/>
        <end position="283"/>
    </location>
</feature>
<dbReference type="InterPro" id="IPR036397">
    <property type="entry name" value="RNaseH_sf"/>
</dbReference>
<evidence type="ECO:0000313" key="3">
    <source>
        <dbReference type="EMBL" id="KAI6647434.1"/>
    </source>
</evidence>
<reference evidence="3 4" key="1">
    <citation type="journal article" date="2023" name="BMC Biol.">
        <title>The compact genome of the sponge Oopsacas minuta (Hexactinellida) is lacking key metazoan core genes.</title>
        <authorList>
            <person name="Santini S."/>
            <person name="Schenkelaars Q."/>
            <person name="Jourda C."/>
            <person name="Duchesne M."/>
            <person name="Belahbib H."/>
            <person name="Rocher C."/>
            <person name="Selva M."/>
            <person name="Riesgo A."/>
            <person name="Vervoort M."/>
            <person name="Leys S.P."/>
            <person name="Kodjabachian L."/>
            <person name="Le Bivic A."/>
            <person name="Borchiellini C."/>
            <person name="Claverie J.M."/>
            <person name="Renard E."/>
        </authorList>
    </citation>
    <scope>NUCLEOTIDE SEQUENCE [LARGE SCALE GENOMIC DNA]</scope>
    <source>
        <strain evidence="3">SPO-2</strain>
    </source>
</reference>
<protein>
    <recommendedName>
        <fullName evidence="5">Transposase</fullName>
    </recommendedName>
</protein>